<dbReference type="Gene3D" id="3.40.50.360">
    <property type="match status" value="1"/>
</dbReference>
<evidence type="ECO:0000256" key="2">
    <source>
        <dbReference type="ARBA" id="ARBA00023002"/>
    </source>
</evidence>
<accession>A0AAW8F782</accession>
<evidence type="ECO:0000259" key="4">
    <source>
        <dbReference type="Pfam" id="PF02525"/>
    </source>
</evidence>
<dbReference type="InterPro" id="IPR051545">
    <property type="entry name" value="NAD(P)H_dehydrogenase_qn"/>
</dbReference>
<organism evidence="5 6">
    <name type="scientific">Streptomyces canus</name>
    <dbReference type="NCBI Taxonomy" id="58343"/>
    <lineage>
        <taxon>Bacteria</taxon>
        <taxon>Bacillati</taxon>
        <taxon>Actinomycetota</taxon>
        <taxon>Actinomycetes</taxon>
        <taxon>Kitasatosporales</taxon>
        <taxon>Streptomycetaceae</taxon>
        <taxon>Streptomyces</taxon>
        <taxon>Streptomyces aurantiacus group</taxon>
    </lineage>
</organism>
<protein>
    <submittedName>
        <fullName evidence="5">NADPH-quinone reductase</fullName>
    </submittedName>
</protein>
<dbReference type="AlphaFoldDB" id="A0AAW8F782"/>
<dbReference type="RefSeq" id="WP_306972867.1">
    <property type="nucleotide sequence ID" value="NZ_JAUSZV010000005.1"/>
</dbReference>
<dbReference type="PANTHER" id="PTHR10204:SF34">
    <property type="entry name" value="NAD(P)H DEHYDROGENASE [QUINONE] 1 ISOFORM 1"/>
    <property type="match status" value="1"/>
</dbReference>
<comment type="similarity">
    <text evidence="1">Belongs to the NAD(P)H dehydrogenase (quinone) family.</text>
</comment>
<dbReference type="Proteomes" id="UP001234216">
    <property type="component" value="Unassembled WGS sequence"/>
</dbReference>
<dbReference type="GO" id="GO:0003955">
    <property type="term" value="F:NAD(P)H dehydrogenase (quinone) activity"/>
    <property type="evidence" value="ECO:0007669"/>
    <property type="project" value="TreeGrafter"/>
</dbReference>
<dbReference type="EMBL" id="JAUSZV010000005">
    <property type="protein sequence ID" value="MDQ0905373.1"/>
    <property type="molecule type" value="Genomic_DNA"/>
</dbReference>
<name>A0AAW8F782_9ACTN</name>
<reference evidence="5" key="1">
    <citation type="submission" date="2023-07" db="EMBL/GenBank/DDBJ databases">
        <title>Comparative genomics of wheat-associated soil bacteria to identify genetic determinants of phenazine resistance.</title>
        <authorList>
            <person name="Mouncey N."/>
        </authorList>
    </citation>
    <scope>NUCLEOTIDE SEQUENCE</scope>
    <source>
        <strain evidence="5">V4I22</strain>
    </source>
</reference>
<dbReference type="PANTHER" id="PTHR10204">
    <property type="entry name" value="NAD P H OXIDOREDUCTASE-RELATED"/>
    <property type="match status" value="1"/>
</dbReference>
<evidence type="ECO:0000256" key="1">
    <source>
        <dbReference type="ARBA" id="ARBA00006252"/>
    </source>
</evidence>
<evidence type="ECO:0000313" key="6">
    <source>
        <dbReference type="Proteomes" id="UP001234216"/>
    </source>
</evidence>
<proteinExistence type="inferred from homology"/>
<dbReference type="GO" id="GO:0005829">
    <property type="term" value="C:cytosol"/>
    <property type="evidence" value="ECO:0007669"/>
    <property type="project" value="TreeGrafter"/>
</dbReference>
<feature type="domain" description="Flavodoxin-like fold" evidence="4">
    <location>
        <begin position="3"/>
        <end position="143"/>
    </location>
</feature>
<evidence type="ECO:0000256" key="3">
    <source>
        <dbReference type="SAM" id="MobiDB-lite"/>
    </source>
</evidence>
<dbReference type="InterPro" id="IPR003680">
    <property type="entry name" value="Flavodoxin_fold"/>
</dbReference>
<dbReference type="SUPFAM" id="SSF52218">
    <property type="entry name" value="Flavoproteins"/>
    <property type="match status" value="1"/>
</dbReference>
<feature type="region of interest" description="Disordered" evidence="3">
    <location>
        <begin position="147"/>
        <end position="207"/>
    </location>
</feature>
<evidence type="ECO:0000313" key="5">
    <source>
        <dbReference type="EMBL" id="MDQ0905373.1"/>
    </source>
</evidence>
<dbReference type="Pfam" id="PF02525">
    <property type="entry name" value="Flavodoxin_2"/>
    <property type="match status" value="1"/>
</dbReference>
<dbReference type="InterPro" id="IPR029039">
    <property type="entry name" value="Flavoprotein-like_sf"/>
</dbReference>
<comment type="caution">
    <text evidence="5">The sequence shown here is derived from an EMBL/GenBank/DDBJ whole genome shotgun (WGS) entry which is preliminary data.</text>
</comment>
<keyword evidence="2" id="KW-0560">Oxidoreductase</keyword>
<sequence length="207" mass="22432">MATAAQALRGADSQVDVLDLYNDAWAPVLAGEEFAPWTPFKPQAEQMRAVQDGTLDEAVKDHVGRLLAADLLVLSYPLWWFSLPAILKSWIGRVFVMGALFGRDHGFFGDAPLAGKRAMLLVTTGGSGEAFRPGAFGAVDDFLGSRTRDHLRAGPPDQVHRRYRPRSASERGRRHRTAEVVTPRRTGAVALPRSRSAASDGEPGSAV</sequence>
<gene>
    <name evidence="5" type="ORF">QFZ22_001358</name>
</gene>